<evidence type="ECO:0000259" key="8">
    <source>
        <dbReference type="PROSITE" id="PS51296"/>
    </source>
</evidence>
<evidence type="ECO:0000256" key="3">
    <source>
        <dbReference type="ARBA" id="ARBA00023002"/>
    </source>
</evidence>
<dbReference type="GO" id="GO:0051537">
    <property type="term" value="F:2 iron, 2 sulfur cluster binding"/>
    <property type="evidence" value="ECO:0007669"/>
    <property type="project" value="UniProtKB-KW"/>
</dbReference>
<dbReference type="GO" id="GO:0046872">
    <property type="term" value="F:metal ion binding"/>
    <property type="evidence" value="ECO:0007669"/>
    <property type="project" value="UniProtKB-KW"/>
</dbReference>
<keyword evidence="7" id="KW-0732">Signal</keyword>
<dbReference type="Proteomes" id="UP001530293">
    <property type="component" value="Unassembled WGS sequence"/>
</dbReference>
<keyword evidence="10" id="KW-1185">Reference proteome</keyword>
<dbReference type="EMBL" id="JALLBG020000120">
    <property type="protein sequence ID" value="KAL3763582.1"/>
    <property type="molecule type" value="Genomic_DNA"/>
</dbReference>
<dbReference type="SUPFAM" id="SSF50022">
    <property type="entry name" value="ISP domain"/>
    <property type="match status" value="1"/>
</dbReference>
<dbReference type="InterPro" id="IPR012748">
    <property type="entry name" value="Rieske-like_NirD"/>
</dbReference>
<keyword evidence="1" id="KW-0001">2Fe-2S</keyword>
<dbReference type="InterPro" id="IPR036922">
    <property type="entry name" value="Rieske_2Fe-2S_sf"/>
</dbReference>
<evidence type="ECO:0000313" key="10">
    <source>
        <dbReference type="Proteomes" id="UP001530293"/>
    </source>
</evidence>
<reference evidence="9 10" key="1">
    <citation type="submission" date="2024-10" db="EMBL/GenBank/DDBJ databases">
        <title>Updated reference genomes for cyclostephanoid diatoms.</title>
        <authorList>
            <person name="Roberts W.R."/>
            <person name="Alverson A.J."/>
        </authorList>
    </citation>
    <scope>NUCLEOTIDE SEQUENCE [LARGE SCALE GENOMIC DNA]</scope>
    <source>
        <strain evidence="9 10">AJA232-27</strain>
    </source>
</reference>
<evidence type="ECO:0000256" key="2">
    <source>
        <dbReference type="ARBA" id="ARBA00022723"/>
    </source>
</evidence>
<feature type="domain" description="Rieske" evidence="8">
    <location>
        <begin position="40"/>
        <end position="150"/>
    </location>
</feature>
<dbReference type="PROSITE" id="PS51296">
    <property type="entry name" value="RIESKE"/>
    <property type="match status" value="1"/>
</dbReference>
<dbReference type="GO" id="GO:0042128">
    <property type="term" value="P:nitrate assimilation"/>
    <property type="evidence" value="ECO:0007669"/>
    <property type="project" value="UniProtKB-KW"/>
</dbReference>
<dbReference type="Pfam" id="PF13806">
    <property type="entry name" value="Rieske_2"/>
    <property type="match status" value="1"/>
</dbReference>
<sequence>MKSVIALALVGSAAAFAPSAQGPASTALYAAQKGPSLKYVDCIPTADLPAPGSATSGVAGGLAICIAVDPKGAVYALGDKCPPVNQPLSFGKVGSDGTISDPVLGTKFSLKTGEVVSWCPSGLGKLIGGLFDPQGVPTYPVKAQGKVLQVQVDVNYKANFEANYWSGILDAQGKANGKYY</sequence>
<organism evidence="9 10">
    <name type="scientific">Discostella pseudostelligera</name>
    <dbReference type="NCBI Taxonomy" id="259834"/>
    <lineage>
        <taxon>Eukaryota</taxon>
        <taxon>Sar</taxon>
        <taxon>Stramenopiles</taxon>
        <taxon>Ochrophyta</taxon>
        <taxon>Bacillariophyta</taxon>
        <taxon>Coscinodiscophyceae</taxon>
        <taxon>Thalassiosirophycidae</taxon>
        <taxon>Stephanodiscales</taxon>
        <taxon>Stephanodiscaceae</taxon>
        <taxon>Discostella</taxon>
    </lineage>
</organism>
<evidence type="ECO:0000313" key="9">
    <source>
        <dbReference type="EMBL" id="KAL3763582.1"/>
    </source>
</evidence>
<keyword evidence="4" id="KW-0408">Iron</keyword>
<keyword evidence="3" id="KW-0560">Oxidoreductase</keyword>
<comment type="caution">
    <text evidence="9">The sequence shown here is derived from an EMBL/GenBank/DDBJ whole genome shotgun (WGS) entry which is preliminary data.</text>
</comment>
<keyword evidence="5" id="KW-0411">Iron-sulfur</keyword>
<evidence type="ECO:0000256" key="5">
    <source>
        <dbReference type="ARBA" id="ARBA00023014"/>
    </source>
</evidence>
<protein>
    <recommendedName>
        <fullName evidence="8">Rieske domain-containing protein</fullName>
    </recommendedName>
</protein>
<dbReference type="InterPro" id="IPR017941">
    <property type="entry name" value="Rieske_2Fe-2S"/>
</dbReference>
<evidence type="ECO:0000256" key="4">
    <source>
        <dbReference type="ARBA" id="ARBA00023004"/>
    </source>
</evidence>
<dbReference type="GO" id="GO:0016491">
    <property type="term" value="F:oxidoreductase activity"/>
    <property type="evidence" value="ECO:0007669"/>
    <property type="project" value="UniProtKB-KW"/>
</dbReference>
<evidence type="ECO:0000256" key="1">
    <source>
        <dbReference type="ARBA" id="ARBA00022714"/>
    </source>
</evidence>
<dbReference type="AlphaFoldDB" id="A0ABD3MN08"/>
<gene>
    <name evidence="9" type="ORF">ACHAWU_003248</name>
</gene>
<name>A0ABD3MN08_9STRA</name>
<keyword evidence="6" id="KW-0534">Nitrate assimilation</keyword>
<feature type="chain" id="PRO_5044883019" description="Rieske domain-containing protein" evidence="7">
    <location>
        <begin position="16"/>
        <end position="180"/>
    </location>
</feature>
<keyword evidence="2" id="KW-0479">Metal-binding</keyword>
<accession>A0ABD3MN08</accession>
<evidence type="ECO:0000256" key="6">
    <source>
        <dbReference type="ARBA" id="ARBA00023063"/>
    </source>
</evidence>
<feature type="signal peptide" evidence="7">
    <location>
        <begin position="1"/>
        <end position="15"/>
    </location>
</feature>
<dbReference type="Gene3D" id="2.102.10.10">
    <property type="entry name" value="Rieske [2Fe-2S] iron-sulphur domain"/>
    <property type="match status" value="1"/>
</dbReference>
<evidence type="ECO:0000256" key="7">
    <source>
        <dbReference type="SAM" id="SignalP"/>
    </source>
</evidence>
<proteinExistence type="predicted"/>